<keyword evidence="2" id="KW-0813">Transport</keyword>
<dbReference type="CDD" id="cd08760">
    <property type="entry name" value="Cyt_b561_FRRS1_like"/>
    <property type="match status" value="1"/>
</dbReference>
<dbReference type="EMBL" id="KK853561">
    <property type="protein sequence ID" value="KDR06723.1"/>
    <property type="molecule type" value="Genomic_DNA"/>
</dbReference>
<feature type="signal peptide" evidence="7">
    <location>
        <begin position="1"/>
        <end position="26"/>
    </location>
</feature>
<keyword evidence="10" id="KW-1185">Reference proteome</keyword>
<dbReference type="PROSITE" id="PS50939">
    <property type="entry name" value="CYTOCHROME_B561"/>
    <property type="match status" value="1"/>
</dbReference>
<evidence type="ECO:0000256" key="4">
    <source>
        <dbReference type="ARBA" id="ARBA00022982"/>
    </source>
</evidence>
<keyword evidence="4" id="KW-0249">Electron transport</keyword>
<dbReference type="InParanoid" id="A0A067QGB1"/>
<evidence type="ECO:0000256" key="6">
    <source>
        <dbReference type="ARBA" id="ARBA00023136"/>
    </source>
</evidence>
<evidence type="ECO:0000256" key="7">
    <source>
        <dbReference type="SAM" id="SignalP"/>
    </source>
</evidence>
<feature type="chain" id="PRO_5001647552" evidence="7">
    <location>
        <begin position="27"/>
        <end position="116"/>
    </location>
</feature>
<gene>
    <name evidence="9" type="ORF">L798_04106</name>
</gene>
<name>A0A067QGB1_ZOONE</name>
<evidence type="ECO:0000313" key="9">
    <source>
        <dbReference type="EMBL" id="KDR06723.1"/>
    </source>
</evidence>
<dbReference type="InterPro" id="IPR006593">
    <property type="entry name" value="Cyt_b561/ferric_Rdtase_TM"/>
</dbReference>
<keyword evidence="6" id="KW-0472">Membrane</keyword>
<organism evidence="9 10">
    <name type="scientific">Zootermopsis nevadensis</name>
    <name type="common">Dampwood termite</name>
    <dbReference type="NCBI Taxonomy" id="136037"/>
    <lineage>
        <taxon>Eukaryota</taxon>
        <taxon>Metazoa</taxon>
        <taxon>Ecdysozoa</taxon>
        <taxon>Arthropoda</taxon>
        <taxon>Hexapoda</taxon>
        <taxon>Insecta</taxon>
        <taxon>Pterygota</taxon>
        <taxon>Neoptera</taxon>
        <taxon>Polyneoptera</taxon>
        <taxon>Dictyoptera</taxon>
        <taxon>Blattodea</taxon>
        <taxon>Blattoidea</taxon>
        <taxon>Termitoidae</taxon>
        <taxon>Termopsidae</taxon>
        <taxon>Zootermopsis</taxon>
    </lineage>
</organism>
<protein>
    <submittedName>
        <fullName evidence="9">Putative ferric-chelate reductase 1-like protein</fullName>
    </submittedName>
</protein>
<keyword evidence="5" id="KW-1133">Transmembrane helix</keyword>
<dbReference type="Proteomes" id="UP000027135">
    <property type="component" value="Unassembled WGS sequence"/>
</dbReference>
<dbReference type="eggNOG" id="KOG4293">
    <property type="taxonomic scope" value="Eukaryota"/>
</dbReference>
<dbReference type="AlphaFoldDB" id="A0A067QGB1"/>
<sequence>MFMLLTWGLTVAAFVLIFLELKDWSAEDNPHAILGCATTAQAFVQPFGAAFRPHPDSRRRPTFDWLHWLVGNVAHILGTLSGLVEVCQCFTGPCCLNHHQPDDVRQLSKEFCWLVL</sequence>
<proteinExistence type="predicted"/>
<evidence type="ECO:0000256" key="2">
    <source>
        <dbReference type="ARBA" id="ARBA00022448"/>
    </source>
</evidence>
<evidence type="ECO:0000256" key="1">
    <source>
        <dbReference type="ARBA" id="ARBA00004370"/>
    </source>
</evidence>
<evidence type="ECO:0000256" key="3">
    <source>
        <dbReference type="ARBA" id="ARBA00022692"/>
    </source>
</evidence>
<evidence type="ECO:0000256" key="5">
    <source>
        <dbReference type="ARBA" id="ARBA00022989"/>
    </source>
</evidence>
<dbReference type="STRING" id="136037.A0A067QGB1"/>
<accession>A0A067QGB1</accession>
<keyword evidence="3" id="KW-0812">Transmembrane</keyword>
<dbReference type="GO" id="GO:0016020">
    <property type="term" value="C:membrane"/>
    <property type="evidence" value="ECO:0007669"/>
    <property type="project" value="UniProtKB-SubCell"/>
</dbReference>
<reference evidence="9 10" key="1">
    <citation type="journal article" date="2014" name="Nat. Commun.">
        <title>Molecular traces of alternative social organization in a termite genome.</title>
        <authorList>
            <person name="Terrapon N."/>
            <person name="Li C."/>
            <person name="Robertson H.M."/>
            <person name="Ji L."/>
            <person name="Meng X."/>
            <person name="Booth W."/>
            <person name="Chen Z."/>
            <person name="Childers C.P."/>
            <person name="Glastad K.M."/>
            <person name="Gokhale K."/>
            <person name="Gowin J."/>
            <person name="Gronenberg W."/>
            <person name="Hermansen R.A."/>
            <person name="Hu H."/>
            <person name="Hunt B.G."/>
            <person name="Huylmans A.K."/>
            <person name="Khalil S.M."/>
            <person name="Mitchell R.D."/>
            <person name="Munoz-Torres M.C."/>
            <person name="Mustard J.A."/>
            <person name="Pan H."/>
            <person name="Reese J.T."/>
            <person name="Scharf M.E."/>
            <person name="Sun F."/>
            <person name="Vogel H."/>
            <person name="Xiao J."/>
            <person name="Yang W."/>
            <person name="Yang Z."/>
            <person name="Yang Z."/>
            <person name="Zhou J."/>
            <person name="Zhu J."/>
            <person name="Brent C.S."/>
            <person name="Elsik C.G."/>
            <person name="Goodisman M.A."/>
            <person name="Liberles D.A."/>
            <person name="Roe R.M."/>
            <person name="Vargo E.L."/>
            <person name="Vilcinskas A."/>
            <person name="Wang J."/>
            <person name="Bornberg-Bauer E."/>
            <person name="Korb J."/>
            <person name="Zhang G."/>
            <person name="Liebig J."/>
        </authorList>
    </citation>
    <scope>NUCLEOTIDE SEQUENCE [LARGE SCALE GENOMIC DNA]</scope>
    <source>
        <tissue evidence="9">Whole organism</tissue>
    </source>
</reference>
<dbReference type="OMA" id="ITSDIKM"/>
<comment type="subcellular location">
    <subcellularLocation>
        <location evidence="1">Membrane</location>
    </subcellularLocation>
</comment>
<evidence type="ECO:0000259" key="8">
    <source>
        <dbReference type="PROSITE" id="PS50939"/>
    </source>
</evidence>
<keyword evidence="7" id="KW-0732">Signal</keyword>
<dbReference type="Gene3D" id="1.20.120.1770">
    <property type="match status" value="1"/>
</dbReference>
<feature type="domain" description="Cytochrome b561" evidence="8">
    <location>
        <begin position="1"/>
        <end position="116"/>
    </location>
</feature>
<evidence type="ECO:0000313" key="10">
    <source>
        <dbReference type="Proteomes" id="UP000027135"/>
    </source>
</evidence>